<dbReference type="AlphaFoldDB" id="A0A542E1J8"/>
<keyword evidence="12" id="KW-1185">Reference proteome</keyword>
<dbReference type="RefSeq" id="WP_141848620.1">
    <property type="nucleotide sequence ID" value="NZ_BAAAPR010000005.1"/>
</dbReference>
<dbReference type="PANTHER" id="PTHR43357:SF4">
    <property type="entry name" value="INNER MEMBRANE ABC TRANSPORTER PERMEASE PROTEIN YDCV"/>
    <property type="match status" value="1"/>
</dbReference>
<evidence type="ECO:0000256" key="4">
    <source>
        <dbReference type="ARBA" id="ARBA00022519"/>
    </source>
</evidence>
<accession>A0A542E1J8</accession>
<dbReference type="InterPro" id="IPR000515">
    <property type="entry name" value="MetI-like"/>
</dbReference>
<keyword evidence="2 8" id="KW-0813">Transport</keyword>
<comment type="subcellular location">
    <subcellularLocation>
        <location evidence="1">Cell inner membrane</location>
        <topology evidence="1">Multi-pass membrane protein</topology>
    </subcellularLocation>
    <subcellularLocation>
        <location evidence="8">Cell membrane</location>
        <topology evidence="8">Multi-pass membrane protein</topology>
    </subcellularLocation>
</comment>
<feature type="transmembrane region" description="Helical" evidence="8">
    <location>
        <begin position="163"/>
        <end position="189"/>
    </location>
</feature>
<feature type="transmembrane region" description="Helical" evidence="8">
    <location>
        <begin position="210"/>
        <end position="232"/>
    </location>
</feature>
<keyword evidence="4" id="KW-0997">Cell inner membrane</keyword>
<evidence type="ECO:0000256" key="5">
    <source>
        <dbReference type="ARBA" id="ARBA00022692"/>
    </source>
</evidence>
<dbReference type="InterPro" id="IPR035906">
    <property type="entry name" value="MetI-like_sf"/>
</dbReference>
<feature type="compositionally biased region" description="Basic residues" evidence="9">
    <location>
        <begin position="21"/>
        <end position="30"/>
    </location>
</feature>
<dbReference type="SUPFAM" id="SSF161098">
    <property type="entry name" value="MetI-like"/>
    <property type="match status" value="1"/>
</dbReference>
<dbReference type="EMBL" id="VFMN01000001">
    <property type="protein sequence ID" value="TQJ09213.1"/>
    <property type="molecule type" value="Genomic_DNA"/>
</dbReference>
<dbReference type="Gene3D" id="1.10.3720.10">
    <property type="entry name" value="MetI-like"/>
    <property type="match status" value="1"/>
</dbReference>
<keyword evidence="3" id="KW-1003">Cell membrane</keyword>
<dbReference type="OrthoDB" id="9810794at2"/>
<dbReference type="PANTHER" id="PTHR43357">
    <property type="entry name" value="INNER MEMBRANE ABC TRANSPORTER PERMEASE PROTEIN YDCV"/>
    <property type="match status" value="1"/>
</dbReference>
<evidence type="ECO:0000256" key="2">
    <source>
        <dbReference type="ARBA" id="ARBA00022448"/>
    </source>
</evidence>
<keyword evidence="7 8" id="KW-0472">Membrane</keyword>
<comment type="similarity">
    <text evidence="8">Belongs to the binding-protein-dependent transport system permease family.</text>
</comment>
<gene>
    <name evidence="11" type="ORF">FB458_2321</name>
</gene>
<protein>
    <submittedName>
        <fullName evidence="11">Putative spermidine/putrescine transport system permease protein</fullName>
    </submittedName>
</protein>
<feature type="domain" description="ABC transmembrane type-1" evidence="10">
    <location>
        <begin position="95"/>
        <end position="283"/>
    </location>
</feature>
<evidence type="ECO:0000256" key="7">
    <source>
        <dbReference type="ARBA" id="ARBA00023136"/>
    </source>
</evidence>
<evidence type="ECO:0000256" key="8">
    <source>
        <dbReference type="RuleBase" id="RU363032"/>
    </source>
</evidence>
<name>A0A542E1J8_9MICO</name>
<dbReference type="Pfam" id="PF00528">
    <property type="entry name" value="BPD_transp_1"/>
    <property type="match status" value="1"/>
</dbReference>
<sequence length="299" mass="32224">MATVTQSARPGVAPDDAVRRPAPRPARRRGGRAWGGRLFTGLLAVALALFILGPLVWLGVHAFATSWTYPHLLPDGWTMQWWSAVFDDPNLSGSVVLSLEFAVVTMAVSAVLCLPAAYAFARFDFPGRRVFLIGLFATNAFPKMGLFVALASLFYTLNLMSTFVGVVIIHLLGTVVFMTWIPAAAFAAVPRSLEEAARDAGAGRFTVLRTVTLPLALPGILVALIMSFLASFDEAQGTYLVGNPDFVTMPTQMYSLVLNYPPQVAAVFSILLAVPSAVLLLLVRKHVMGGQLAEGFQIR</sequence>
<keyword evidence="5 8" id="KW-0812">Transmembrane</keyword>
<keyword evidence="6 8" id="KW-1133">Transmembrane helix</keyword>
<dbReference type="Proteomes" id="UP000317893">
    <property type="component" value="Unassembled WGS sequence"/>
</dbReference>
<organism evidence="11 12">
    <name type="scientific">Lapillicoccus jejuensis</name>
    <dbReference type="NCBI Taxonomy" id="402171"/>
    <lineage>
        <taxon>Bacteria</taxon>
        <taxon>Bacillati</taxon>
        <taxon>Actinomycetota</taxon>
        <taxon>Actinomycetes</taxon>
        <taxon>Micrococcales</taxon>
        <taxon>Intrasporangiaceae</taxon>
        <taxon>Lapillicoccus</taxon>
    </lineage>
</organism>
<evidence type="ECO:0000313" key="11">
    <source>
        <dbReference type="EMBL" id="TQJ09213.1"/>
    </source>
</evidence>
<evidence type="ECO:0000256" key="9">
    <source>
        <dbReference type="SAM" id="MobiDB-lite"/>
    </source>
</evidence>
<evidence type="ECO:0000256" key="1">
    <source>
        <dbReference type="ARBA" id="ARBA00004429"/>
    </source>
</evidence>
<evidence type="ECO:0000259" key="10">
    <source>
        <dbReference type="PROSITE" id="PS50928"/>
    </source>
</evidence>
<dbReference type="GO" id="GO:0005886">
    <property type="term" value="C:plasma membrane"/>
    <property type="evidence" value="ECO:0007669"/>
    <property type="project" value="UniProtKB-SubCell"/>
</dbReference>
<evidence type="ECO:0000256" key="6">
    <source>
        <dbReference type="ARBA" id="ARBA00022989"/>
    </source>
</evidence>
<proteinExistence type="inferred from homology"/>
<feature type="transmembrane region" description="Helical" evidence="8">
    <location>
        <begin position="95"/>
        <end position="118"/>
    </location>
</feature>
<dbReference type="PROSITE" id="PS50928">
    <property type="entry name" value="ABC_TM1"/>
    <property type="match status" value="1"/>
</dbReference>
<dbReference type="CDD" id="cd06261">
    <property type="entry name" value="TM_PBP2"/>
    <property type="match status" value="1"/>
</dbReference>
<dbReference type="GO" id="GO:0055085">
    <property type="term" value="P:transmembrane transport"/>
    <property type="evidence" value="ECO:0007669"/>
    <property type="project" value="InterPro"/>
</dbReference>
<feature type="region of interest" description="Disordered" evidence="9">
    <location>
        <begin position="1"/>
        <end position="30"/>
    </location>
</feature>
<reference evidence="11 12" key="1">
    <citation type="submission" date="2019-06" db="EMBL/GenBank/DDBJ databases">
        <title>Sequencing the genomes of 1000 actinobacteria strains.</title>
        <authorList>
            <person name="Klenk H.-P."/>
        </authorList>
    </citation>
    <scope>NUCLEOTIDE SEQUENCE [LARGE SCALE GENOMIC DNA]</scope>
    <source>
        <strain evidence="11 12">DSM 18607</strain>
    </source>
</reference>
<comment type="caution">
    <text evidence="11">The sequence shown here is derived from an EMBL/GenBank/DDBJ whole genome shotgun (WGS) entry which is preliminary data.</text>
</comment>
<evidence type="ECO:0000256" key="3">
    <source>
        <dbReference type="ARBA" id="ARBA00022475"/>
    </source>
</evidence>
<evidence type="ECO:0000313" key="12">
    <source>
        <dbReference type="Proteomes" id="UP000317893"/>
    </source>
</evidence>
<feature type="transmembrane region" description="Helical" evidence="8">
    <location>
        <begin position="38"/>
        <end position="64"/>
    </location>
</feature>
<feature type="transmembrane region" description="Helical" evidence="8">
    <location>
        <begin position="130"/>
        <end position="157"/>
    </location>
</feature>
<feature type="transmembrane region" description="Helical" evidence="8">
    <location>
        <begin position="263"/>
        <end position="283"/>
    </location>
</feature>